<accession>A0A9J6BYF1</accession>
<dbReference type="InterPro" id="IPR036865">
    <property type="entry name" value="CRAL-TRIO_dom_sf"/>
</dbReference>
<dbReference type="SMART" id="SM01100">
    <property type="entry name" value="CRAL_TRIO_N"/>
    <property type="match status" value="1"/>
</dbReference>
<dbReference type="SUPFAM" id="SSF46938">
    <property type="entry name" value="CRAL/TRIO N-terminal domain"/>
    <property type="match status" value="1"/>
</dbReference>
<dbReference type="Pfam" id="PF00650">
    <property type="entry name" value="CRAL_TRIO"/>
    <property type="match status" value="1"/>
</dbReference>
<organism evidence="2 3">
    <name type="scientific">Polypedilum vanderplanki</name>
    <name type="common">Sleeping chironomid midge</name>
    <dbReference type="NCBI Taxonomy" id="319348"/>
    <lineage>
        <taxon>Eukaryota</taxon>
        <taxon>Metazoa</taxon>
        <taxon>Ecdysozoa</taxon>
        <taxon>Arthropoda</taxon>
        <taxon>Hexapoda</taxon>
        <taxon>Insecta</taxon>
        <taxon>Pterygota</taxon>
        <taxon>Neoptera</taxon>
        <taxon>Endopterygota</taxon>
        <taxon>Diptera</taxon>
        <taxon>Nematocera</taxon>
        <taxon>Chironomoidea</taxon>
        <taxon>Chironomidae</taxon>
        <taxon>Chironominae</taxon>
        <taxon>Polypedilum</taxon>
        <taxon>Polypedilum</taxon>
    </lineage>
</organism>
<dbReference type="Gene3D" id="1.20.5.1200">
    <property type="entry name" value="Alpha-tocopherol transfer"/>
    <property type="match status" value="1"/>
</dbReference>
<proteinExistence type="predicted"/>
<dbReference type="CDD" id="cd00170">
    <property type="entry name" value="SEC14"/>
    <property type="match status" value="1"/>
</dbReference>
<dbReference type="SMART" id="SM00516">
    <property type="entry name" value="SEC14"/>
    <property type="match status" value="1"/>
</dbReference>
<dbReference type="PROSITE" id="PS50191">
    <property type="entry name" value="CRAL_TRIO"/>
    <property type="match status" value="1"/>
</dbReference>
<dbReference type="GO" id="GO:1902936">
    <property type="term" value="F:phosphatidylinositol bisphosphate binding"/>
    <property type="evidence" value="ECO:0007669"/>
    <property type="project" value="TreeGrafter"/>
</dbReference>
<reference evidence="2" key="1">
    <citation type="submission" date="2021-03" db="EMBL/GenBank/DDBJ databases">
        <title>Chromosome level genome of the anhydrobiotic midge Polypedilum vanderplanki.</title>
        <authorList>
            <person name="Yoshida Y."/>
            <person name="Kikawada T."/>
            <person name="Gusev O."/>
        </authorList>
    </citation>
    <scope>NUCLEOTIDE SEQUENCE</scope>
    <source>
        <strain evidence="2">NIAS01</strain>
        <tissue evidence="2">Whole body or cell culture</tissue>
    </source>
</reference>
<dbReference type="Pfam" id="PF03765">
    <property type="entry name" value="CRAL_TRIO_N"/>
    <property type="match status" value="1"/>
</dbReference>
<evidence type="ECO:0000313" key="2">
    <source>
        <dbReference type="EMBL" id="KAG5674887.1"/>
    </source>
</evidence>
<dbReference type="SUPFAM" id="SSF52087">
    <property type="entry name" value="CRAL/TRIO domain"/>
    <property type="match status" value="1"/>
</dbReference>
<dbReference type="InterPro" id="IPR036273">
    <property type="entry name" value="CRAL/TRIO_N_dom_sf"/>
</dbReference>
<dbReference type="AlphaFoldDB" id="A0A9J6BYF1"/>
<dbReference type="InterPro" id="IPR001251">
    <property type="entry name" value="CRAL-TRIO_dom"/>
</dbReference>
<gene>
    <name evidence="2" type="ORF">PVAND_004832</name>
</gene>
<sequence length="295" mass="34841">MPEFEPVEVSHTLELDFPKDLEENARRQGEDPDKVCDLMQQFKDLIYERGECNPHRMDEEFLIKFLRARFWKVENAYKLLCRYCKFREDNFHWIDKVKPLSLESLGEENIMTTTPYRDQTGKRMLIYRFGNWKPKKMTADEIFKATLIVLEIGIMEPRAQVNGGVGIFDLEGLGLNHTVHMSPSIAQKMIAIMTNALPYRTTAIHIVNQGWIFDVVFAFFKPFLNNRMRSGLYIHGTNYKSLHKHIDPNHLPKRYGGKMDDFSYKPWIEHCKSNERVIRELELHGYDVSEFQEEE</sequence>
<name>A0A9J6BYF1_POLVA</name>
<evidence type="ECO:0000313" key="3">
    <source>
        <dbReference type="Proteomes" id="UP001107558"/>
    </source>
</evidence>
<dbReference type="EMBL" id="JADBJN010000002">
    <property type="protein sequence ID" value="KAG5674887.1"/>
    <property type="molecule type" value="Genomic_DNA"/>
</dbReference>
<dbReference type="PANTHER" id="PTHR10174:SF234">
    <property type="entry name" value="SD01558P"/>
    <property type="match status" value="1"/>
</dbReference>
<dbReference type="Gene3D" id="1.10.8.20">
    <property type="entry name" value="N-terminal domain of phosphatidylinositol transfer protein sec14p"/>
    <property type="match status" value="1"/>
</dbReference>
<keyword evidence="3" id="KW-1185">Reference proteome</keyword>
<protein>
    <recommendedName>
        <fullName evidence="1">CRAL-TRIO domain-containing protein</fullName>
    </recommendedName>
</protein>
<dbReference type="Proteomes" id="UP001107558">
    <property type="component" value="Chromosome 2"/>
</dbReference>
<dbReference type="GO" id="GO:0016020">
    <property type="term" value="C:membrane"/>
    <property type="evidence" value="ECO:0007669"/>
    <property type="project" value="TreeGrafter"/>
</dbReference>
<comment type="caution">
    <text evidence="2">The sequence shown here is derived from an EMBL/GenBank/DDBJ whole genome shotgun (WGS) entry which is preliminary data.</text>
</comment>
<dbReference type="PRINTS" id="PR00180">
    <property type="entry name" value="CRETINALDHBP"/>
</dbReference>
<dbReference type="OrthoDB" id="440711at2759"/>
<evidence type="ECO:0000259" key="1">
    <source>
        <dbReference type="PROSITE" id="PS50191"/>
    </source>
</evidence>
<dbReference type="InterPro" id="IPR011074">
    <property type="entry name" value="CRAL/TRIO_N_dom"/>
</dbReference>
<feature type="domain" description="CRAL-TRIO" evidence="1">
    <location>
        <begin position="98"/>
        <end position="263"/>
    </location>
</feature>
<dbReference type="PANTHER" id="PTHR10174">
    <property type="entry name" value="ALPHA-TOCOPHEROL TRANSFER PROTEIN-RELATED"/>
    <property type="match status" value="1"/>
</dbReference>
<dbReference type="Gene3D" id="3.40.525.10">
    <property type="entry name" value="CRAL-TRIO lipid binding domain"/>
    <property type="match status" value="1"/>
</dbReference>